<keyword evidence="2" id="KW-1185">Reference proteome</keyword>
<dbReference type="AlphaFoldDB" id="A0A517ZIB6"/>
<dbReference type="RefSeq" id="WP_145374295.1">
    <property type="nucleotide sequence ID" value="NZ_CP036276.1"/>
</dbReference>
<evidence type="ECO:0000313" key="2">
    <source>
        <dbReference type="Proteomes" id="UP000319383"/>
    </source>
</evidence>
<protein>
    <recommendedName>
        <fullName evidence="3">DUF1501 domain-containing protein</fullName>
    </recommendedName>
</protein>
<dbReference type="Pfam" id="PF07394">
    <property type="entry name" value="DUF1501"/>
    <property type="match status" value="1"/>
</dbReference>
<dbReference type="PANTHER" id="PTHR43737:SF1">
    <property type="entry name" value="DUF1501 DOMAIN-CONTAINING PROTEIN"/>
    <property type="match status" value="1"/>
</dbReference>
<dbReference type="InterPro" id="IPR010869">
    <property type="entry name" value="DUF1501"/>
</dbReference>
<dbReference type="Proteomes" id="UP000319383">
    <property type="component" value="Chromosome"/>
</dbReference>
<evidence type="ECO:0000313" key="1">
    <source>
        <dbReference type="EMBL" id="QDU42220.1"/>
    </source>
</evidence>
<gene>
    <name evidence="1" type="ORF">Mal52_06750</name>
</gene>
<accession>A0A517ZIB6</accession>
<dbReference type="EMBL" id="CP036276">
    <property type="protein sequence ID" value="QDU42220.1"/>
    <property type="molecule type" value="Genomic_DNA"/>
</dbReference>
<dbReference type="Gene3D" id="3.40.720.10">
    <property type="entry name" value="Alkaline Phosphatase, subunit A"/>
    <property type="match status" value="1"/>
</dbReference>
<name>A0A517ZIB6_9PLAN</name>
<organism evidence="1 2">
    <name type="scientific">Symmachiella dynata</name>
    <dbReference type="NCBI Taxonomy" id="2527995"/>
    <lineage>
        <taxon>Bacteria</taxon>
        <taxon>Pseudomonadati</taxon>
        <taxon>Planctomycetota</taxon>
        <taxon>Planctomycetia</taxon>
        <taxon>Planctomycetales</taxon>
        <taxon>Planctomycetaceae</taxon>
        <taxon>Symmachiella</taxon>
    </lineage>
</organism>
<dbReference type="InterPro" id="IPR017850">
    <property type="entry name" value="Alkaline_phosphatase_core_sf"/>
</dbReference>
<dbReference type="PANTHER" id="PTHR43737">
    <property type="entry name" value="BLL7424 PROTEIN"/>
    <property type="match status" value="1"/>
</dbReference>
<dbReference type="KEGG" id="sdyn:Mal52_06750"/>
<sequence>MITMLGSPRRCCDGLTRRETLTAGALTALGGFGLPQMLQATEMGQVRPAKAKSVILLYLLGGAATQDMVDLKPEAPQETRGEFQPIPTNVPGIDVCEHLPKLSQWMHRMAIIRSVNHKAGCHNCLPSYTGWEVTPKDQHPYPTDPPSMGSVCEYLKQQRGPAAPGEFPDYMYLPCYLGWGQAFRRGGPYGGFLGKQYDALTTECQPFRDESVPAPIAGKPQTVLGKPELPNSVLQSDITIDRLSARRGLLQQIDAQLRRLDSRDNSGQFGKHQLRAFDILTSSRLKEAFDVTTEDPRTLDRYGRTLFGQSTLIGRRLVEEGVRFVNVTWDLFWDRIKIDYDAWDTHTNNFAILKENKLPTFDQTYSALMEDLEARGLLDETLVVVMSEMGRTPKINGRAGRDHWTYCYSVMLAGAGIRGGTVHGASDAQAAYVKDAPVSTSDICATIYECLGIDPEMRVNDRGGRPVEIAHGGRAVREVLA</sequence>
<dbReference type="SUPFAM" id="SSF53649">
    <property type="entry name" value="Alkaline phosphatase-like"/>
    <property type="match status" value="1"/>
</dbReference>
<evidence type="ECO:0008006" key="3">
    <source>
        <dbReference type="Google" id="ProtNLM"/>
    </source>
</evidence>
<proteinExistence type="predicted"/>
<reference evidence="1 2" key="1">
    <citation type="submission" date="2019-02" db="EMBL/GenBank/DDBJ databases">
        <title>Deep-cultivation of Planctomycetes and their phenomic and genomic characterization uncovers novel biology.</title>
        <authorList>
            <person name="Wiegand S."/>
            <person name="Jogler M."/>
            <person name="Boedeker C."/>
            <person name="Pinto D."/>
            <person name="Vollmers J."/>
            <person name="Rivas-Marin E."/>
            <person name="Kohn T."/>
            <person name="Peeters S.H."/>
            <person name="Heuer A."/>
            <person name="Rast P."/>
            <person name="Oberbeckmann S."/>
            <person name="Bunk B."/>
            <person name="Jeske O."/>
            <person name="Meyerdierks A."/>
            <person name="Storesund J.E."/>
            <person name="Kallscheuer N."/>
            <person name="Luecker S."/>
            <person name="Lage O.M."/>
            <person name="Pohl T."/>
            <person name="Merkel B.J."/>
            <person name="Hornburger P."/>
            <person name="Mueller R.-W."/>
            <person name="Bruemmer F."/>
            <person name="Labrenz M."/>
            <person name="Spormann A.M."/>
            <person name="Op den Camp H."/>
            <person name="Overmann J."/>
            <person name="Amann R."/>
            <person name="Jetten M.S.M."/>
            <person name="Mascher T."/>
            <person name="Medema M.H."/>
            <person name="Devos D.P."/>
            <person name="Kaster A.-K."/>
            <person name="Ovreas L."/>
            <person name="Rohde M."/>
            <person name="Galperin M.Y."/>
            <person name="Jogler C."/>
        </authorList>
    </citation>
    <scope>NUCLEOTIDE SEQUENCE [LARGE SCALE GENOMIC DNA]</scope>
    <source>
        <strain evidence="1 2">Mal52</strain>
    </source>
</reference>